<keyword evidence="7" id="KW-1185">Reference proteome</keyword>
<dbReference type="Proteomes" id="UP000779507">
    <property type="component" value="Unassembled WGS sequence"/>
</dbReference>
<evidence type="ECO:0000256" key="3">
    <source>
        <dbReference type="RuleBase" id="RU361153"/>
    </source>
</evidence>
<gene>
    <name evidence="6" type="ORF">HNP98_003736</name>
</gene>
<dbReference type="InterPro" id="IPR001547">
    <property type="entry name" value="Glyco_hydro_5"/>
</dbReference>
<comment type="similarity">
    <text evidence="3">Belongs to the glycosyl hydrolase 5 (cellulase A) family.</text>
</comment>
<keyword evidence="4" id="KW-0732">Signal</keyword>
<feature type="chain" id="PRO_5046168433" description="Glycoside hydrolase family 5 domain-containing protein" evidence="4">
    <location>
        <begin position="35"/>
        <end position="319"/>
    </location>
</feature>
<dbReference type="Gene3D" id="3.20.20.80">
    <property type="entry name" value="Glycosidases"/>
    <property type="match status" value="1"/>
</dbReference>
<evidence type="ECO:0000259" key="5">
    <source>
        <dbReference type="Pfam" id="PF00150"/>
    </source>
</evidence>
<sequence length="319" mass="33783">MTNSRAIVSVLAAGRRAAPLLLGLALLSGCSSHNDEVPTPQAAAAADLTNNLGNGVNLQPSYYNNGNPNFAWSLMKQQTKIKTLRIEIDPSRVGASTAANWISQARSNGYTNLICTYHYYGGSDKASDLMTAANWWKANYRALGGNFTINLCNEWGSHNITPSAYAAAYNSAISTVRQVYSGPIVVDIPGYGQETATAAAAVKGTGGTKINDTNIILSVHVYPNGYNQAKGHNLQSADLDDLGSAGRPCIVGEFGNTPSGSVDWQGVVNHAKSKGWTVLGWAWNGDGLGMNMVSPAWSSNATATSFTLSSYFSTVYNLL</sequence>
<name>A0ABX2FUM8_9BACT</name>
<reference evidence="6 7" key="1">
    <citation type="submission" date="2020-05" db="EMBL/GenBank/DDBJ databases">
        <title>Genomic Encyclopedia of Type Strains, Phase IV (KMG-V): Genome sequencing to study the core and pangenomes of soil and plant-associated prokaryotes.</title>
        <authorList>
            <person name="Whitman W."/>
        </authorList>
    </citation>
    <scope>NUCLEOTIDE SEQUENCE [LARGE SCALE GENOMIC DNA]</scope>
    <source>
        <strain evidence="6 7">9A</strain>
    </source>
</reference>
<evidence type="ECO:0000313" key="7">
    <source>
        <dbReference type="Proteomes" id="UP000779507"/>
    </source>
</evidence>
<dbReference type="EMBL" id="JABSNP010000022">
    <property type="protein sequence ID" value="NRT20892.1"/>
    <property type="molecule type" value="Genomic_DNA"/>
</dbReference>
<dbReference type="SUPFAM" id="SSF51445">
    <property type="entry name" value="(Trans)glycosidases"/>
    <property type="match status" value="1"/>
</dbReference>
<evidence type="ECO:0000256" key="2">
    <source>
        <dbReference type="ARBA" id="ARBA00023295"/>
    </source>
</evidence>
<dbReference type="InterPro" id="IPR017853">
    <property type="entry name" value="GH"/>
</dbReference>
<evidence type="ECO:0000313" key="6">
    <source>
        <dbReference type="EMBL" id="NRT20892.1"/>
    </source>
</evidence>
<proteinExistence type="inferred from homology"/>
<dbReference type="RefSeq" id="WP_173811656.1">
    <property type="nucleotide sequence ID" value="NZ_JABSNP010000022.1"/>
</dbReference>
<organism evidence="6 7">
    <name type="scientific">Hymenobacter caeli</name>
    <dbReference type="NCBI Taxonomy" id="2735894"/>
    <lineage>
        <taxon>Bacteria</taxon>
        <taxon>Pseudomonadati</taxon>
        <taxon>Bacteroidota</taxon>
        <taxon>Cytophagia</taxon>
        <taxon>Cytophagales</taxon>
        <taxon>Hymenobacteraceae</taxon>
        <taxon>Hymenobacter</taxon>
    </lineage>
</organism>
<comment type="caution">
    <text evidence="6">The sequence shown here is derived from an EMBL/GenBank/DDBJ whole genome shotgun (WGS) entry which is preliminary data.</text>
</comment>
<evidence type="ECO:0000256" key="4">
    <source>
        <dbReference type="SAM" id="SignalP"/>
    </source>
</evidence>
<dbReference type="Pfam" id="PF00150">
    <property type="entry name" value="Cellulase"/>
    <property type="match status" value="1"/>
</dbReference>
<accession>A0ABX2FUM8</accession>
<protein>
    <recommendedName>
        <fullName evidence="5">Glycoside hydrolase family 5 domain-containing protein</fullName>
    </recommendedName>
</protein>
<evidence type="ECO:0000256" key="1">
    <source>
        <dbReference type="ARBA" id="ARBA00022801"/>
    </source>
</evidence>
<keyword evidence="2 3" id="KW-0326">Glycosidase</keyword>
<keyword evidence="1 3" id="KW-0378">Hydrolase</keyword>
<feature type="domain" description="Glycoside hydrolase family 5" evidence="5">
    <location>
        <begin position="118"/>
        <end position="286"/>
    </location>
</feature>
<dbReference type="PROSITE" id="PS51257">
    <property type="entry name" value="PROKAR_LIPOPROTEIN"/>
    <property type="match status" value="1"/>
</dbReference>
<feature type="signal peptide" evidence="4">
    <location>
        <begin position="1"/>
        <end position="34"/>
    </location>
</feature>